<name>A0A1B9G711_9TREE</name>
<reference evidence="2" key="3">
    <citation type="submission" date="2014-01" db="EMBL/GenBank/DDBJ databases">
        <title>Evolution of pathogenesis and genome organization in the Tremellales.</title>
        <authorList>
            <person name="Cuomo C."/>
            <person name="Litvintseva A."/>
            <person name="Heitman J."/>
            <person name="Chen Y."/>
            <person name="Sun S."/>
            <person name="Springer D."/>
            <person name="Dromer F."/>
            <person name="Young S."/>
            <person name="Zeng Q."/>
            <person name="Chapman S."/>
            <person name="Gujja S."/>
            <person name="Saif S."/>
            <person name="Birren B."/>
        </authorList>
    </citation>
    <scope>NUCLEOTIDE SEQUENCE</scope>
    <source>
        <strain evidence="2">CBS 10118</strain>
    </source>
</reference>
<protein>
    <submittedName>
        <fullName evidence="2">Uncharacterized protein</fullName>
    </submittedName>
</protein>
<feature type="region of interest" description="Disordered" evidence="1">
    <location>
        <begin position="1"/>
        <end position="37"/>
    </location>
</feature>
<dbReference type="RefSeq" id="XP_019047851.1">
    <property type="nucleotide sequence ID" value="XM_019191103.1"/>
</dbReference>
<feature type="compositionally biased region" description="Polar residues" evidence="1">
    <location>
        <begin position="8"/>
        <end position="17"/>
    </location>
</feature>
<gene>
    <name evidence="2" type="ORF">I302_04470</name>
    <name evidence="3" type="ORF">I302_101095</name>
</gene>
<proteinExistence type="predicted"/>
<reference evidence="3" key="2">
    <citation type="submission" date="2013-07" db="EMBL/GenBank/DDBJ databases">
        <authorList>
            <consortium name="The Broad Institute Genome Sequencing Platform"/>
            <person name="Cuomo C."/>
            <person name="Litvintseva A."/>
            <person name="Chen Y."/>
            <person name="Heitman J."/>
            <person name="Sun S."/>
            <person name="Springer D."/>
            <person name="Dromer F."/>
            <person name="Young S.K."/>
            <person name="Zeng Q."/>
            <person name="Gargeya S."/>
            <person name="Fitzgerald M."/>
            <person name="Abouelleil A."/>
            <person name="Alvarado L."/>
            <person name="Berlin A.M."/>
            <person name="Chapman S.B."/>
            <person name="Dewar J."/>
            <person name="Goldberg J."/>
            <person name="Griggs A."/>
            <person name="Gujja S."/>
            <person name="Hansen M."/>
            <person name="Howarth C."/>
            <person name="Imamovic A."/>
            <person name="Larimer J."/>
            <person name="McCowan C."/>
            <person name="Murphy C."/>
            <person name="Pearson M."/>
            <person name="Priest M."/>
            <person name="Roberts A."/>
            <person name="Saif S."/>
            <person name="Shea T."/>
            <person name="Sykes S."/>
            <person name="Wortman J."/>
            <person name="Nusbaum C."/>
            <person name="Birren B."/>
        </authorList>
    </citation>
    <scope>NUCLEOTIDE SEQUENCE</scope>
    <source>
        <strain evidence="3">CBS 10118</strain>
    </source>
</reference>
<dbReference type="KEGG" id="kbi:30208869"/>
<dbReference type="AlphaFoldDB" id="A0A1B9G711"/>
<reference evidence="2" key="1">
    <citation type="submission" date="2013-07" db="EMBL/GenBank/DDBJ databases">
        <title>The Genome Sequence of Cryptococcus bestiolae CBS10118.</title>
        <authorList>
            <consortium name="The Broad Institute Genome Sequencing Platform"/>
            <person name="Cuomo C."/>
            <person name="Litvintseva A."/>
            <person name="Chen Y."/>
            <person name="Heitman J."/>
            <person name="Sun S."/>
            <person name="Springer D."/>
            <person name="Dromer F."/>
            <person name="Young S.K."/>
            <person name="Zeng Q."/>
            <person name="Gargeya S."/>
            <person name="Fitzgerald M."/>
            <person name="Abouelleil A."/>
            <person name="Alvarado L."/>
            <person name="Berlin A.M."/>
            <person name="Chapman S.B."/>
            <person name="Dewar J."/>
            <person name="Goldberg J."/>
            <person name="Griggs A."/>
            <person name="Gujja S."/>
            <person name="Hansen M."/>
            <person name="Howarth C."/>
            <person name="Imamovic A."/>
            <person name="Larimer J."/>
            <person name="McCowan C."/>
            <person name="Murphy C."/>
            <person name="Pearson M."/>
            <person name="Priest M."/>
            <person name="Roberts A."/>
            <person name="Saif S."/>
            <person name="Shea T."/>
            <person name="Sykes S."/>
            <person name="Wortman J."/>
            <person name="Nusbaum C."/>
            <person name="Birren B."/>
        </authorList>
    </citation>
    <scope>NUCLEOTIDE SEQUENCE [LARGE SCALE GENOMIC DNA]</scope>
    <source>
        <strain evidence="2">CBS 10118</strain>
    </source>
</reference>
<dbReference type="Proteomes" id="UP000092730">
    <property type="component" value="Chromosome 1"/>
</dbReference>
<dbReference type="GeneID" id="30208869"/>
<keyword evidence="4" id="KW-1185">Reference proteome</keyword>
<dbReference type="EMBL" id="KI894020">
    <property type="protein sequence ID" value="OCF26781.1"/>
    <property type="molecule type" value="Genomic_DNA"/>
</dbReference>
<organism evidence="2">
    <name type="scientific">Kwoniella bestiolae CBS 10118</name>
    <dbReference type="NCBI Taxonomy" id="1296100"/>
    <lineage>
        <taxon>Eukaryota</taxon>
        <taxon>Fungi</taxon>
        <taxon>Dikarya</taxon>
        <taxon>Basidiomycota</taxon>
        <taxon>Agaricomycotina</taxon>
        <taxon>Tremellomycetes</taxon>
        <taxon>Tremellales</taxon>
        <taxon>Cryptococcaceae</taxon>
        <taxon>Kwoniella</taxon>
    </lineage>
</organism>
<feature type="compositionally biased region" description="Basic and acidic residues" evidence="1">
    <location>
        <begin position="127"/>
        <end position="142"/>
    </location>
</feature>
<feature type="compositionally biased region" description="Polar residues" evidence="1">
    <location>
        <begin position="25"/>
        <end position="37"/>
    </location>
</feature>
<evidence type="ECO:0000313" key="4">
    <source>
        <dbReference type="Proteomes" id="UP000092730"/>
    </source>
</evidence>
<accession>A0A1B9G711</accession>
<dbReference type="EMBL" id="CP144541">
    <property type="protein sequence ID" value="WVW79130.1"/>
    <property type="molecule type" value="Genomic_DNA"/>
</dbReference>
<dbReference type="VEuPathDB" id="FungiDB:I302_04470"/>
<feature type="region of interest" description="Disordered" evidence="1">
    <location>
        <begin position="126"/>
        <end position="148"/>
    </location>
</feature>
<evidence type="ECO:0000256" key="1">
    <source>
        <dbReference type="SAM" id="MobiDB-lite"/>
    </source>
</evidence>
<evidence type="ECO:0000313" key="3">
    <source>
        <dbReference type="EMBL" id="WVW79130.1"/>
    </source>
</evidence>
<reference evidence="3" key="4">
    <citation type="submission" date="2024-02" db="EMBL/GenBank/DDBJ databases">
        <title>Comparative genomics of Cryptococcus and Kwoniella reveals pathogenesis evolution and contrasting modes of karyotype evolution via chromosome fusion or intercentromeric recombination.</title>
        <authorList>
            <person name="Coelho M.A."/>
            <person name="David-Palma M."/>
            <person name="Shea T."/>
            <person name="Bowers K."/>
            <person name="McGinley-Smith S."/>
            <person name="Mohammad A.W."/>
            <person name="Gnirke A."/>
            <person name="Yurkov A.M."/>
            <person name="Nowrousian M."/>
            <person name="Sun S."/>
            <person name="Cuomo C.A."/>
            <person name="Heitman J."/>
        </authorList>
    </citation>
    <scope>NUCLEOTIDE SEQUENCE</scope>
    <source>
        <strain evidence="3">CBS 10118</strain>
    </source>
</reference>
<sequence>MFRRPSLKYSTSASQVKSKAKCHTTDSIPAGTTNTNRSSIEPRTAIYYIHPDQSLLNDEGTFERVKDTFNWVFTSRGDTPSGKYTLRGKAFDTPTSIGLPEGSKIFLEVWREPSLGDHINFVPSEVPHPHEPARQEHEHEEEGGIYGGLKVLFSPKTRPAETFDSFE</sequence>
<evidence type="ECO:0000313" key="2">
    <source>
        <dbReference type="EMBL" id="OCF26781.1"/>
    </source>
</evidence>